<comment type="caution">
    <text evidence="1">The sequence shown here is derived from an EMBL/GenBank/DDBJ whole genome shotgun (WGS) entry which is preliminary data.</text>
</comment>
<protein>
    <submittedName>
        <fullName evidence="1">Uncharacterized protein</fullName>
    </submittedName>
</protein>
<keyword evidence="2" id="KW-1185">Reference proteome</keyword>
<dbReference type="EMBL" id="JARFYN010000034">
    <property type="protein sequence ID" value="MDL2408480.1"/>
    <property type="molecule type" value="Genomic_DNA"/>
</dbReference>
<evidence type="ECO:0000313" key="1">
    <source>
        <dbReference type="EMBL" id="MDL2408480.1"/>
    </source>
</evidence>
<reference evidence="1" key="1">
    <citation type="submission" date="2023-06" db="EMBL/GenBank/DDBJ databases">
        <title>Phylogenetic Diversity of Rhizobium strains.</title>
        <authorList>
            <person name="Moura F.T."/>
            <person name="Helene L.C.F."/>
            <person name="Hungria M."/>
        </authorList>
    </citation>
    <scope>NUCLEOTIDE SEQUENCE</scope>
    <source>
        <strain evidence="1">CCGE524</strain>
    </source>
</reference>
<dbReference type="RefSeq" id="WP_285881900.1">
    <property type="nucleotide sequence ID" value="NZ_JARFYN010000034.1"/>
</dbReference>
<sequence>MRLLLALIDWILERRRQRMEREAIQYSADDRWVLQQIEEFERELKE</sequence>
<gene>
    <name evidence="1" type="ORF">PY650_23105</name>
</gene>
<accession>A0ABT7KIM0</accession>
<organism evidence="1 2">
    <name type="scientific">Rhizobium calliandrae</name>
    <dbReference type="NCBI Taxonomy" id="1312182"/>
    <lineage>
        <taxon>Bacteria</taxon>
        <taxon>Pseudomonadati</taxon>
        <taxon>Pseudomonadota</taxon>
        <taxon>Alphaproteobacteria</taxon>
        <taxon>Hyphomicrobiales</taxon>
        <taxon>Rhizobiaceae</taxon>
        <taxon>Rhizobium/Agrobacterium group</taxon>
        <taxon>Rhizobium</taxon>
    </lineage>
</organism>
<proteinExistence type="predicted"/>
<evidence type="ECO:0000313" key="2">
    <source>
        <dbReference type="Proteomes" id="UP001172630"/>
    </source>
</evidence>
<dbReference type="Proteomes" id="UP001172630">
    <property type="component" value="Unassembled WGS sequence"/>
</dbReference>
<name>A0ABT7KIM0_9HYPH</name>